<dbReference type="OrthoDB" id="10261039at2759"/>
<evidence type="ECO:0000256" key="6">
    <source>
        <dbReference type="ARBA" id="ARBA00022989"/>
    </source>
</evidence>
<evidence type="ECO:0000256" key="7">
    <source>
        <dbReference type="ARBA" id="ARBA00023054"/>
    </source>
</evidence>
<organism evidence="14 15">
    <name type="scientific">Russula ochroleuca</name>
    <dbReference type="NCBI Taxonomy" id="152965"/>
    <lineage>
        <taxon>Eukaryota</taxon>
        <taxon>Fungi</taxon>
        <taxon>Dikarya</taxon>
        <taxon>Basidiomycota</taxon>
        <taxon>Agaricomycotina</taxon>
        <taxon>Agaricomycetes</taxon>
        <taxon>Russulales</taxon>
        <taxon>Russulaceae</taxon>
        <taxon>Russula</taxon>
    </lineage>
</organism>
<evidence type="ECO:0000256" key="3">
    <source>
        <dbReference type="ARBA" id="ARBA00018116"/>
    </source>
</evidence>
<sequence length="677" mass="74326">MFRALPVARQASSKQTKGLVRISRRRLVTETTTDATPTSSTAPIKRKKRLLPRLIFYTTAATTTFYVGSAFVAFNNPSYHAFFQQRVPFAPTVLQYGKDHDWDVLTIADVIVNAYDGVSGSYSYIRKQLGYSVDETPAKAPEAKVPSKTKTAKAAAEARAGEVKGRVQKAVDALKTDVKASTDAAYDQGVKAAAIARHRGIQFTQGVEELVLEAEAALQGKPFKKSPSTHSEAPVPHDPSTPVTQSMLDSSEGEPTGPPLGNVYHAPLPLGHEPPPGFTHPPTPQPPKALAPGEPLPLVAPAVEELHSSEPILTHLAGTIDSLASFLSANPTATNKARGVLDVAKDDLSSLAQSFERLREEEKTKLEQSLDEQTREYTLKLLELELQVQDKLESQETGFRAYFEEEKAHFAKAYREKLEHELRTQSDIINERLKEEVIAQGIELQRRWIREIKLRVEEERGGRLAKLDELAANLKRLERVALDNSTYLDENLRIHALWSALRAVNNTIEAPMRRPFRDELRVLRHAAAARDDAVVGVALDALDAGDAPDVGVEPLADLASWFTTSVAPAVSRVALVPDGGAGVLAHVASYVLSAFAFRRRGLVHGDDVLSVLARAEYHLNEKDLDSATRELNQLQGTARTLLKDWLEAARRRLEVQQALELVQTQATLASLLVAQGL</sequence>
<dbReference type="Pfam" id="PF09731">
    <property type="entry name" value="Mitofilin"/>
    <property type="match status" value="1"/>
</dbReference>
<evidence type="ECO:0000256" key="8">
    <source>
        <dbReference type="ARBA" id="ARBA00023128"/>
    </source>
</evidence>
<keyword evidence="8 11" id="KW-0496">Mitochondrion</keyword>
<protein>
    <recommendedName>
        <fullName evidence="3 11">MICOS complex subunit MIC60</fullName>
    </recommendedName>
    <alternativeName>
        <fullName evidence="11">Mitofilin</fullName>
    </alternativeName>
</protein>
<evidence type="ECO:0000256" key="5">
    <source>
        <dbReference type="ARBA" id="ARBA00022792"/>
    </source>
</evidence>
<keyword evidence="5 11" id="KW-0999">Mitochondrion inner membrane</keyword>
<dbReference type="InterPro" id="IPR019133">
    <property type="entry name" value="MIC60"/>
</dbReference>
<feature type="transmembrane region" description="Helical" evidence="11">
    <location>
        <begin position="54"/>
        <end position="74"/>
    </location>
</feature>
<dbReference type="GO" id="GO:0061617">
    <property type="term" value="C:MICOS complex"/>
    <property type="evidence" value="ECO:0007669"/>
    <property type="project" value="TreeGrafter"/>
</dbReference>
<keyword evidence="6 11" id="KW-1133">Transmembrane helix</keyword>
<feature type="compositionally biased region" description="Pro residues" evidence="13">
    <location>
        <begin position="272"/>
        <end position="289"/>
    </location>
</feature>
<keyword evidence="15" id="KW-1185">Reference proteome</keyword>
<evidence type="ECO:0000256" key="1">
    <source>
        <dbReference type="ARBA" id="ARBA00004434"/>
    </source>
</evidence>
<dbReference type="AlphaFoldDB" id="A0A9P5TDD7"/>
<keyword evidence="7 12" id="KW-0175">Coiled coil</keyword>
<evidence type="ECO:0000256" key="10">
    <source>
        <dbReference type="ARBA" id="ARBA00025571"/>
    </source>
</evidence>
<comment type="caution">
    <text evidence="14">The sequence shown here is derived from an EMBL/GenBank/DDBJ whole genome shotgun (WGS) entry which is preliminary data.</text>
</comment>
<comment type="function">
    <text evidence="10">Component of the MICOS complex, a large protein complex of the mitochondrial inner membrane that plays crucial roles in the maintenance of crista junctions, inner membrane architecture, and formation of contact sites to the outer membrane. Plays a role in keeping cristae membranes connected to the inner boundary membrane. Also promotes protein import via the mitochondrial intermembrane space assembly (MIA) pathway.</text>
</comment>
<evidence type="ECO:0000256" key="4">
    <source>
        <dbReference type="ARBA" id="ARBA00022692"/>
    </source>
</evidence>
<evidence type="ECO:0000313" key="14">
    <source>
        <dbReference type="EMBL" id="KAF8485987.1"/>
    </source>
</evidence>
<reference evidence="14" key="1">
    <citation type="submission" date="2019-10" db="EMBL/GenBank/DDBJ databases">
        <authorList>
            <consortium name="DOE Joint Genome Institute"/>
            <person name="Kuo A."/>
            <person name="Miyauchi S."/>
            <person name="Kiss E."/>
            <person name="Drula E."/>
            <person name="Kohler A."/>
            <person name="Sanchez-Garcia M."/>
            <person name="Andreopoulos B."/>
            <person name="Barry K.W."/>
            <person name="Bonito G."/>
            <person name="Buee M."/>
            <person name="Carver A."/>
            <person name="Chen C."/>
            <person name="Cichocki N."/>
            <person name="Clum A."/>
            <person name="Culley D."/>
            <person name="Crous P.W."/>
            <person name="Fauchery L."/>
            <person name="Girlanda M."/>
            <person name="Hayes R."/>
            <person name="Keri Z."/>
            <person name="LaButti K."/>
            <person name="Lipzen A."/>
            <person name="Lombard V."/>
            <person name="Magnuson J."/>
            <person name="Maillard F."/>
            <person name="Morin E."/>
            <person name="Murat C."/>
            <person name="Nolan M."/>
            <person name="Ohm R."/>
            <person name="Pangilinan J."/>
            <person name="Pereira M."/>
            <person name="Perotto S."/>
            <person name="Peter M."/>
            <person name="Riley R."/>
            <person name="Sitrit Y."/>
            <person name="Stielow B."/>
            <person name="Szollosi G."/>
            <person name="Zifcakova L."/>
            <person name="Stursova M."/>
            <person name="Spatafora J.W."/>
            <person name="Tedersoo L."/>
            <person name="Vaario L.-M."/>
            <person name="Yamada A."/>
            <person name="Yan M."/>
            <person name="Wang P."/>
            <person name="Xu J."/>
            <person name="Bruns T."/>
            <person name="Baldrian P."/>
            <person name="Vilgalys R."/>
            <person name="Henrissat B."/>
            <person name="Grigoriev I.V."/>
            <person name="Hibbett D."/>
            <person name="Nagy L.G."/>
            <person name="Martin F.M."/>
        </authorList>
    </citation>
    <scope>NUCLEOTIDE SEQUENCE</scope>
    <source>
        <strain evidence="14">Prilba</strain>
    </source>
</reference>
<evidence type="ECO:0000313" key="15">
    <source>
        <dbReference type="Proteomes" id="UP000759537"/>
    </source>
</evidence>
<gene>
    <name evidence="14" type="ORF">DFH94DRAFT_163039</name>
</gene>
<dbReference type="PANTHER" id="PTHR15415">
    <property type="entry name" value="MITOFILIN"/>
    <property type="match status" value="1"/>
</dbReference>
<evidence type="ECO:0000256" key="9">
    <source>
        <dbReference type="ARBA" id="ARBA00023136"/>
    </source>
</evidence>
<evidence type="ECO:0000256" key="11">
    <source>
        <dbReference type="RuleBase" id="RU363000"/>
    </source>
</evidence>
<comment type="subcellular location">
    <subcellularLocation>
        <location evidence="1 11">Mitochondrion inner membrane</location>
        <topology evidence="1 11">Single-pass membrane protein</topology>
    </subcellularLocation>
</comment>
<dbReference type="Proteomes" id="UP000759537">
    <property type="component" value="Unassembled WGS sequence"/>
</dbReference>
<dbReference type="EMBL" id="WHVB01000002">
    <property type="protein sequence ID" value="KAF8485987.1"/>
    <property type="molecule type" value="Genomic_DNA"/>
</dbReference>
<evidence type="ECO:0000256" key="13">
    <source>
        <dbReference type="SAM" id="MobiDB-lite"/>
    </source>
</evidence>
<name>A0A9P5TDD7_9AGAM</name>
<dbReference type="GO" id="GO:0042407">
    <property type="term" value="P:cristae formation"/>
    <property type="evidence" value="ECO:0007669"/>
    <property type="project" value="TreeGrafter"/>
</dbReference>
<comment type="subunit">
    <text evidence="11">Component of the mitochondrial contact site and cristae organizing system (MICOS) complex.</text>
</comment>
<keyword evidence="9 11" id="KW-0472">Membrane</keyword>
<dbReference type="PANTHER" id="PTHR15415:SF7">
    <property type="entry name" value="MICOS COMPLEX SUBUNIT MIC60"/>
    <property type="match status" value="1"/>
</dbReference>
<keyword evidence="4 11" id="KW-0812">Transmembrane</keyword>
<feature type="region of interest" description="Disordered" evidence="13">
    <location>
        <begin position="221"/>
        <end position="291"/>
    </location>
</feature>
<proteinExistence type="inferred from homology"/>
<evidence type="ECO:0000256" key="12">
    <source>
        <dbReference type="SAM" id="Coils"/>
    </source>
</evidence>
<reference evidence="14" key="2">
    <citation type="journal article" date="2020" name="Nat. Commun.">
        <title>Large-scale genome sequencing of mycorrhizal fungi provides insights into the early evolution of symbiotic traits.</title>
        <authorList>
            <person name="Miyauchi S."/>
            <person name="Kiss E."/>
            <person name="Kuo A."/>
            <person name="Drula E."/>
            <person name="Kohler A."/>
            <person name="Sanchez-Garcia M."/>
            <person name="Morin E."/>
            <person name="Andreopoulos B."/>
            <person name="Barry K.W."/>
            <person name="Bonito G."/>
            <person name="Buee M."/>
            <person name="Carver A."/>
            <person name="Chen C."/>
            <person name="Cichocki N."/>
            <person name="Clum A."/>
            <person name="Culley D."/>
            <person name="Crous P.W."/>
            <person name="Fauchery L."/>
            <person name="Girlanda M."/>
            <person name="Hayes R.D."/>
            <person name="Keri Z."/>
            <person name="LaButti K."/>
            <person name="Lipzen A."/>
            <person name="Lombard V."/>
            <person name="Magnuson J."/>
            <person name="Maillard F."/>
            <person name="Murat C."/>
            <person name="Nolan M."/>
            <person name="Ohm R.A."/>
            <person name="Pangilinan J."/>
            <person name="Pereira M.F."/>
            <person name="Perotto S."/>
            <person name="Peter M."/>
            <person name="Pfister S."/>
            <person name="Riley R."/>
            <person name="Sitrit Y."/>
            <person name="Stielow J.B."/>
            <person name="Szollosi G."/>
            <person name="Zifcakova L."/>
            <person name="Stursova M."/>
            <person name="Spatafora J.W."/>
            <person name="Tedersoo L."/>
            <person name="Vaario L.M."/>
            <person name="Yamada A."/>
            <person name="Yan M."/>
            <person name="Wang P."/>
            <person name="Xu J."/>
            <person name="Bruns T."/>
            <person name="Baldrian P."/>
            <person name="Vilgalys R."/>
            <person name="Dunand C."/>
            <person name="Henrissat B."/>
            <person name="Grigoriev I.V."/>
            <person name="Hibbett D."/>
            <person name="Nagy L.G."/>
            <person name="Martin F.M."/>
        </authorList>
    </citation>
    <scope>NUCLEOTIDE SEQUENCE</scope>
    <source>
        <strain evidence="14">Prilba</strain>
    </source>
</reference>
<comment type="similarity">
    <text evidence="2 11">Belongs to the MICOS complex subunit Mic60 family.</text>
</comment>
<feature type="coiled-coil region" evidence="12">
    <location>
        <begin position="341"/>
        <end position="372"/>
    </location>
</feature>
<accession>A0A9P5TDD7</accession>
<evidence type="ECO:0000256" key="2">
    <source>
        <dbReference type="ARBA" id="ARBA00010877"/>
    </source>
</evidence>